<dbReference type="Proteomes" id="UP001174909">
    <property type="component" value="Unassembled WGS sequence"/>
</dbReference>
<dbReference type="EMBL" id="CASHTH010000609">
    <property type="protein sequence ID" value="CAI8005415.1"/>
    <property type="molecule type" value="Genomic_DNA"/>
</dbReference>
<comment type="caution">
    <text evidence="1">The sequence shown here is derived from an EMBL/GenBank/DDBJ whole genome shotgun (WGS) entry which is preliminary data.</text>
</comment>
<name>A0AA35R5Z6_GEOBA</name>
<keyword evidence="2" id="KW-1185">Reference proteome</keyword>
<sequence>MKTSPRIMVVPSSNPIPTTTGGSNVHRVIQTLHLHIASTKSQEQRQDLQNAFVSKQNCVEDDLPIRFTDIEKVFVIL</sequence>
<feature type="non-terminal residue" evidence="1">
    <location>
        <position position="1"/>
    </location>
</feature>
<dbReference type="AlphaFoldDB" id="A0AA35R5Z6"/>
<gene>
    <name evidence="1" type="ORF">GBAR_LOCUS4213</name>
</gene>
<evidence type="ECO:0000313" key="2">
    <source>
        <dbReference type="Proteomes" id="UP001174909"/>
    </source>
</evidence>
<accession>A0AA35R5Z6</accession>
<proteinExistence type="predicted"/>
<evidence type="ECO:0000313" key="1">
    <source>
        <dbReference type="EMBL" id="CAI8005415.1"/>
    </source>
</evidence>
<protein>
    <submittedName>
        <fullName evidence="1">Uncharacterized protein</fullName>
    </submittedName>
</protein>
<reference evidence="1" key="1">
    <citation type="submission" date="2023-03" db="EMBL/GenBank/DDBJ databases">
        <authorList>
            <person name="Steffen K."/>
            <person name="Cardenas P."/>
        </authorList>
    </citation>
    <scope>NUCLEOTIDE SEQUENCE</scope>
</reference>
<organism evidence="1 2">
    <name type="scientific">Geodia barretti</name>
    <name type="common">Barrett's horny sponge</name>
    <dbReference type="NCBI Taxonomy" id="519541"/>
    <lineage>
        <taxon>Eukaryota</taxon>
        <taxon>Metazoa</taxon>
        <taxon>Porifera</taxon>
        <taxon>Demospongiae</taxon>
        <taxon>Heteroscleromorpha</taxon>
        <taxon>Tetractinellida</taxon>
        <taxon>Astrophorina</taxon>
        <taxon>Geodiidae</taxon>
        <taxon>Geodia</taxon>
    </lineage>
</organism>